<evidence type="ECO:0000313" key="3">
    <source>
        <dbReference type="Proteomes" id="UP001162060"/>
    </source>
</evidence>
<comment type="caution">
    <text evidence="2">The sequence shown here is derived from an EMBL/GenBank/DDBJ whole genome shotgun (WGS) entry which is preliminary data.</text>
</comment>
<dbReference type="EMBL" id="CAKLBY020000225">
    <property type="protein sequence ID" value="CAK7936736.1"/>
    <property type="molecule type" value="Genomic_DNA"/>
</dbReference>
<dbReference type="Proteomes" id="UP001162060">
    <property type="component" value="Unassembled WGS sequence"/>
</dbReference>
<feature type="region of interest" description="Disordered" evidence="1">
    <location>
        <begin position="43"/>
        <end position="74"/>
    </location>
</feature>
<feature type="compositionally biased region" description="Basic and acidic residues" evidence="1">
    <location>
        <begin position="62"/>
        <end position="71"/>
    </location>
</feature>
<name>A0AAV1UQC9_9STRA</name>
<reference evidence="2" key="1">
    <citation type="submission" date="2024-01" db="EMBL/GenBank/DDBJ databases">
        <authorList>
            <person name="Webb A."/>
        </authorList>
    </citation>
    <scope>NUCLEOTIDE SEQUENCE</scope>
    <source>
        <strain evidence="2">Pm1</strain>
    </source>
</reference>
<evidence type="ECO:0000313" key="2">
    <source>
        <dbReference type="EMBL" id="CAK7936736.1"/>
    </source>
</evidence>
<evidence type="ECO:0000256" key="1">
    <source>
        <dbReference type="SAM" id="MobiDB-lite"/>
    </source>
</evidence>
<dbReference type="AlphaFoldDB" id="A0AAV1UQC9"/>
<protein>
    <submittedName>
        <fullName evidence="2">Uncharacterized protein</fullName>
    </submittedName>
</protein>
<gene>
    <name evidence="2" type="ORF">PM001_LOCUS21886</name>
</gene>
<organism evidence="2 3">
    <name type="scientific">Peronospora matthiolae</name>
    <dbReference type="NCBI Taxonomy" id="2874970"/>
    <lineage>
        <taxon>Eukaryota</taxon>
        <taxon>Sar</taxon>
        <taxon>Stramenopiles</taxon>
        <taxon>Oomycota</taxon>
        <taxon>Peronosporomycetes</taxon>
        <taxon>Peronosporales</taxon>
        <taxon>Peronosporaceae</taxon>
        <taxon>Peronospora</taxon>
    </lineage>
</organism>
<sequence length="122" mass="12928">MTEFAMNNAAHASTVLTPFFFINTRHPRFTLLLGPNDISTIGGGTPDELSLTDSAPTLKSPPCDRGDKTDGLDFTGDTVATTSPCDHGDPRTVFITENPWKSATRLGGLPSPLTIPSAGRVI</sequence>
<accession>A0AAV1UQC9</accession>
<proteinExistence type="predicted"/>